<feature type="compositionally biased region" description="Polar residues" evidence="2">
    <location>
        <begin position="371"/>
        <end position="380"/>
    </location>
</feature>
<feature type="compositionally biased region" description="Basic and acidic residues" evidence="2">
    <location>
        <begin position="688"/>
        <end position="704"/>
    </location>
</feature>
<sequence length="745" mass="83431">MSTEDVDVMQKKDPAATVTWLEYEALRDHLQREIRVANDALDKDIQSVHLKVDEATTAVNTVQTSMMTLQASIQNLTTAVGEICTMVQQQLPLDEDGSVQGDNAEAANAQGRGMGRGIGRGVGDFRGRGFVPVGAQRVPQQQEDGLGKPKFSIPRFEGGTDVEEYLTWELKIERLWRLHPDYTEDRKIKLASSEFDGYALCWWDGLVCAREDDGELPIITWRAMKTAMRARFVPTNYLHSVFDKLTQLKQGVLTVDAYYMEMEMLMQRARVRESLQMTLHRFLNGLRFNIKGIVCHHSYATMNELLHHAREAESQLAEELQMKGRATGVGRYTPRAPPSMAPSSRPADVPTSSSKPVSNVSNTKKPVPAASGTSSNMSTARNRDMLCHTCGGKGHFKRDCPNRKVMIINEDNEYETGDDVDPNAPDEDDYDSDGFDAFPSESQTIVVSQRVLNVQSSASTQRCNLFQTKALVGPDKACKVIIDGGSCRNLASKELCAKLKLKYLPHPHPYYIQWLSNNGEMKVSHMVRVDFEIGPYKDSIDFDVVPMTKFSDVFPEEVPAGLPPLRGIEHQIDLIPGASLPNRAPYRTNPEETKEIQKQESHAGGLMGHFGREKSLLMLADHFYWPKMRRDVDRYVKRCITCNKSKSKLKPHGIKRSEHRTRSRGAVDMKTDVKMDVKLDMELDMKISHGREGGAGGMREEKSTSRPAPVRPPQTARPVPADDRRGRMHRGAKPDSFANFPVAAG</sequence>
<proteinExistence type="predicted"/>
<dbReference type="Proteomes" id="UP001231189">
    <property type="component" value="Unassembled WGS sequence"/>
</dbReference>
<feature type="domain" description="CCHC-type" evidence="3">
    <location>
        <begin position="387"/>
        <end position="402"/>
    </location>
</feature>
<keyword evidence="5" id="KW-1185">Reference proteome</keyword>
<dbReference type="SUPFAM" id="SSF57756">
    <property type="entry name" value="Retrovirus zinc finger-like domains"/>
    <property type="match status" value="1"/>
</dbReference>
<dbReference type="Gene3D" id="4.10.60.10">
    <property type="entry name" value="Zinc finger, CCHC-type"/>
    <property type="match status" value="1"/>
</dbReference>
<keyword evidence="1" id="KW-0863">Zinc-finger</keyword>
<comment type="caution">
    <text evidence="4">The sequence shown here is derived from an EMBL/GenBank/DDBJ whole genome shotgun (WGS) entry which is preliminary data.</text>
</comment>
<evidence type="ECO:0000256" key="2">
    <source>
        <dbReference type="SAM" id="MobiDB-lite"/>
    </source>
</evidence>
<feature type="compositionally biased region" description="Polar residues" evidence="2">
    <location>
        <begin position="350"/>
        <end position="364"/>
    </location>
</feature>
<dbReference type="InterPro" id="IPR021109">
    <property type="entry name" value="Peptidase_aspartic_dom_sf"/>
</dbReference>
<feature type="region of interest" description="Disordered" evidence="2">
    <location>
        <begin position="328"/>
        <end position="380"/>
    </location>
</feature>
<dbReference type="Gene3D" id="1.10.340.70">
    <property type="match status" value="1"/>
</dbReference>
<evidence type="ECO:0000313" key="5">
    <source>
        <dbReference type="Proteomes" id="UP001231189"/>
    </source>
</evidence>
<dbReference type="AlphaFoldDB" id="A0AAD8SN17"/>
<dbReference type="Pfam" id="PF03732">
    <property type="entry name" value="Retrotrans_gag"/>
    <property type="match status" value="1"/>
</dbReference>
<accession>A0AAD8SN17</accession>
<dbReference type="GO" id="GO:0003676">
    <property type="term" value="F:nucleic acid binding"/>
    <property type="evidence" value="ECO:0007669"/>
    <property type="project" value="InterPro"/>
</dbReference>
<keyword evidence="1" id="KW-0479">Metal-binding</keyword>
<dbReference type="PANTHER" id="PTHR35046">
    <property type="entry name" value="ZINC KNUCKLE (CCHC-TYPE) FAMILY PROTEIN"/>
    <property type="match status" value="1"/>
</dbReference>
<dbReference type="Gene3D" id="2.40.70.10">
    <property type="entry name" value="Acid Proteases"/>
    <property type="match status" value="1"/>
</dbReference>
<dbReference type="Pfam" id="PF17921">
    <property type="entry name" value="Integrase_H2C2"/>
    <property type="match status" value="1"/>
</dbReference>
<protein>
    <recommendedName>
        <fullName evidence="3">CCHC-type domain-containing protein</fullName>
    </recommendedName>
</protein>
<dbReference type="InterPro" id="IPR001878">
    <property type="entry name" value="Znf_CCHC"/>
</dbReference>
<dbReference type="InterPro" id="IPR041588">
    <property type="entry name" value="Integrase_H2C2"/>
</dbReference>
<dbReference type="EMBL" id="JAUUTY010000003">
    <property type="protein sequence ID" value="KAK1660860.1"/>
    <property type="molecule type" value="Genomic_DNA"/>
</dbReference>
<evidence type="ECO:0000259" key="3">
    <source>
        <dbReference type="PROSITE" id="PS50158"/>
    </source>
</evidence>
<evidence type="ECO:0000256" key="1">
    <source>
        <dbReference type="PROSITE-ProRule" id="PRU00047"/>
    </source>
</evidence>
<dbReference type="InterPro" id="IPR036875">
    <property type="entry name" value="Znf_CCHC_sf"/>
</dbReference>
<dbReference type="CDD" id="cd00303">
    <property type="entry name" value="retropepsin_like"/>
    <property type="match status" value="1"/>
</dbReference>
<dbReference type="PANTHER" id="PTHR35046:SF9">
    <property type="entry name" value="RNA-DIRECTED DNA POLYMERASE"/>
    <property type="match status" value="1"/>
</dbReference>
<dbReference type="SMART" id="SM00343">
    <property type="entry name" value="ZnF_C2HC"/>
    <property type="match status" value="1"/>
</dbReference>
<dbReference type="Pfam" id="PF00098">
    <property type="entry name" value="zf-CCHC"/>
    <property type="match status" value="1"/>
</dbReference>
<evidence type="ECO:0000313" key="4">
    <source>
        <dbReference type="EMBL" id="KAK1660860.1"/>
    </source>
</evidence>
<name>A0AAD8SN17_LOLMU</name>
<keyword evidence="1" id="KW-0862">Zinc</keyword>
<dbReference type="InterPro" id="IPR005162">
    <property type="entry name" value="Retrotrans_gag_dom"/>
</dbReference>
<feature type="region of interest" description="Disordered" evidence="2">
    <location>
        <begin position="688"/>
        <end position="745"/>
    </location>
</feature>
<dbReference type="GO" id="GO:0008270">
    <property type="term" value="F:zinc ion binding"/>
    <property type="evidence" value="ECO:0007669"/>
    <property type="project" value="UniProtKB-KW"/>
</dbReference>
<dbReference type="PROSITE" id="PS50158">
    <property type="entry name" value="ZF_CCHC"/>
    <property type="match status" value="1"/>
</dbReference>
<gene>
    <name evidence="4" type="ORF">QYE76_049019</name>
</gene>
<organism evidence="4 5">
    <name type="scientific">Lolium multiflorum</name>
    <name type="common">Italian ryegrass</name>
    <name type="synonym">Lolium perenne subsp. multiflorum</name>
    <dbReference type="NCBI Taxonomy" id="4521"/>
    <lineage>
        <taxon>Eukaryota</taxon>
        <taxon>Viridiplantae</taxon>
        <taxon>Streptophyta</taxon>
        <taxon>Embryophyta</taxon>
        <taxon>Tracheophyta</taxon>
        <taxon>Spermatophyta</taxon>
        <taxon>Magnoliopsida</taxon>
        <taxon>Liliopsida</taxon>
        <taxon>Poales</taxon>
        <taxon>Poaceae</taxon>
        <taxon>BOP clade</taxon>
        <taxon>Pooideae</taxon>
        <taxon>Poodae</taxon>
        <taxon>Poeae</taxon>
        <taxon>Poeae Chloroplast Group 2 (Poeae type)</taxon>
        <taxon>Loliodinae</taxon>
        <taxon>Loliinae</taxon>
        <taxon>Lolium</taxon>
    </lineage>
</organism>
<reference evidence="4" key="1">
    <citation type="submission" date="2023-07" db="EMBL/GenBank/DDBJ databases">
        <title>A chromosome-level genome assembly of Lolium multiflorum.</title>
        <authorList>
            <person name="Chen Y."/>
            <person name="Copetti D."/>
            <person name="Kolliker R."/>
            <person name="Studer B."/>
        </authorList>
    </citation>
    <scope>NUCLEOTIDE SEQUENCE</scope>
    <source>
        <strain evidence="4">02402/16</strain>
        <tissue evidence="4">Leaf</tissue>
    </source>
</reference>